<evidence type="ECO:0000313" key="2">
    <source>
        <dbReference type="EMBL" id="ALX05311.1"/>
    </source>
</evidence>
<keyword evidence="3" id="KW-1185">Reference proteome</keyword>
<organism evidence="2 3">
    <name type="scientific">Aeromicrobium erythreum</name>
    <dbReference type="NCBI Taxonomy" id="2041"/>
    <lineage>
        <taxon>Bacteria</taxon>
        <taxon>Bacillati</taxon>
        <taxon>Actinomycetota</taxon>
        <taxon>Actinomycetes</taxon>
        <taxon>Propionibacteriales</taxon>
        <taxon>Nocardioidaceae</taxon>
        <taxon>Aeromicrobium</taxon>
    </lineage>
</organism>
<evidence type="ECO:0000259" key="1">
    <source>
        <dbReference type="PROSITE" id="PS51725"/>
    </source>
</evidence>
<evidence type="ECO:0000313" key="3">
    <source>
        <dbReference type="Proteomes" id="UP000067689"/>
    </source>
</evidence>
<dbReference type="PANTHER" id="PTHR33336">
    <property type="entry name" value="QUINOL MONOOXYGENASE YGIN-RELATED"/>
    <property type="match status" value="1"/>
</dbReference>
<dbReference type="AlphaFoldDB" id="A0A0U4C2X0"/>
<dbReference type="KEGG" id="aer:AERYTH_11670"/>
<dbReference type="STRING" id="2041.AERYTH_11670"/>
<gene>
    <name evidence="2" type="ORF">AERYTH_11670</name>
</gene>
<dbReference type="OrthoDB" id="5080511at2"/>
<dbReference type="InterPro" id="IPR050744">
    <property type="entry name" value="AI-2_Isomerase_LsrG"/>
</dbReference>
<dbReference type="PANTHER" id="PTHR33336:SF3">
    <property type="entry name" value="ABM DOMAIN-CONTAINING PROTEIN"/>
    <property type="match status" value="1"/>
</dbReference>
<dbReference type="EMBL" id="CP011502">
    <property type="protein sequence ID" value="ALX05311.1"/>
    <property type="molecule type" value="Genomic_DNA"/>
</dbReference>
<accession>A0A0U4C2X0</accession>
<proteinExistence type="predicted"/>
<dbReference type="InterPro" id="IPR007138">
    <property type="entry name" value="ABM_dom"/>
</dbReference>
<name>A0A0U4C2X0_9ACTN</name>
<protein>
    <recommendedName>
        <fullName evidence="1">ABM domain-containing protein</fullName>
    </recommendedName>
</protein>
<dbReference type="PROSITE" id="PS51725">
    <property type="entry name" value="ABM"/>
    <property type="match status" value="1"/>
</dbReference>
<dbReference type="Proteomes" id="UP000067689">
    <property type="component" value="Chromosome"/>
</dbReference>
<dbReference type="PATRIC" id="fig|2041.4.peg.2437"/>
<feature type="domain" description="ABM" evidence="1">
    <location>
        <begin position="16"/>
        <end position="102"/>
    </location>
</feature>
<dbReference type="InterPro" id="IPR011008">
    <property type="entry name" value="Dimeric_a/b-barrel"/>
</dbReference>
<dbReference type="GO" id="GO:0003824">
    <property type="term" value="F:catalytic activity"/>
    <property type="evidence" value="ECO:0007669"/>
    <property type="project" value="TreeGrafter"/>
</dbReference>
<dbReference type="SUPFAM" id="SSF54909">
    <property type="entry name" value="Dimeric alpha+beta barrel"/>
    <property type="match status" value="1"/>
</dbReference>
<dbReference type="RefSeq" id="WP_067858812.1">
    <property type="nucleotide sequence ID" value="NZ_CP011502.1"/>
</dbReference>
<dbReference type="Gene3D" id="3.30.70.100">
    <property type="match status" value="1"/>
</dbReference>
<sequence length="115" mass="12673">MSEIVPEAVLHAATSVALVGTARARPGRADELERTLRSFLVPTRAEAGCRVYELHHGPDGDLRFYEQWADGAALAAHLATPTMQEFLDRRHELLAGDLEVTFWTPLEPVPTPDEA</sequence>
<dbReference type="Pfam" id="PF03992">
    <property type="entry name" value="ABM"/>
    <property type="match status" value="1"/>
</dbReference>
<reference evidence="2 3" key="1">
    <citation type="journal article" date="1991" name="Int. J. Syst. Bacteriol.">
        <title>Description of the erythromycin-producing bacterium Arthrobacter sp. strain NRRL B-3381 as Aeromicrobium erythreum gen. nov., sp. nov.</title>
        <authorList>
            <person name="Miller E.S."/>
            <person name="Woese C.R."/>
            <person name="Brenner S."/>
        </authorList>
    </citation>
    <scope>NUCLEOTIDE SEQUENCE [LARGE SCALE GENOMIC DNA]</scope>
    <source>
        <strain evidence="2 3">AR18</strain>
    </source>
</reference>